<evidence type="ECO:0000313" key="2">
    <source>
        <dbReference type="EMBL" id="PDX81461.1"/>
    </source>
</evidence>
<dbReference type="AlphaFoldDB" id="A0A2A7AQX9"/>
<keyword evidence="1" id="KW-0812">Transmembrane</keyword>
<feature type="transmembrane region" description="Helical" evidence="1">
    <location>
        <begin position="280"/>
        <end position="299"/>
    </location>
</feature>
<feature type="transmembrane region" description="Helical" evidence="1">
    <location>
        <begin position="201"/>
        <end position="226"/>
    </location>
</feature>
<keyword evidence="1" id="KW-1133">Transmembrane helix</keyword>
<evidence type="ECO:0000256" key="1">
    <source>
        <dbReference type="SAM" id="Phobius"/>
    </source>
</evidence>
<reference evidence="2 3" key="1">
    <citation type="journal article" date="2017" name="Front. Microbiol.">
        <title>New Insights into the Diversity of the Genus Faecalibacterium.</title>
        <authorList>
            <person name="Benevides L."/>
            <person name="Burman S."/>
            <person name="Martin R."/>
            <person name="Robert V."/>
            <person name="Thomas M."/>
            <person name="Miquel S."/>
            <person name="Chain F."/>
            <person name="Sokol H."/>
            <person name="Bermudez-Humaran L.G."/>
            <person name="Morrison M."/>
            <person name="Langella P."/>
            <person name="Azevedo V.A."/>
            <person name="Chatel J.M."/>
            <person name="Soares S."/>
        </authorList>
    </citation>
    <scope>NUCLEOTIDE SEQUENCE [LARGE SCALE GENOMIC DNA]</scope>
    <source>
        <strain evidence="2 3">CNCM I 4575</strain>
    </source>
</reference>
<feature type="transmembrane region" description="Helical" evidence="1">
    <location>
        <begin position="238"/>
        <end position="259"/>
    </location>
</feature>
<feature type="transmembrane region" description="Helical" evidence="1">
    <location>
        <begin position="134"/>
        <end position="154"/>
    </location>
</feature>
<gene>
    <name evidence="2" type="ORF">CGS58_07150</name>
</gene>
<evidence type="ECO:0008006" key="4">
    <source>
        <dbReference type="Google" id="ProtNLM"/>
    </source>
</evidence>
<protein>
    <recommendedName>
        <fullName evidence="4">EpsG family protein</fullName>
    </recommendedName>
</protein>
<accession>A0A2A7AQX9</accession>
<keyword evidence="1" id="KW-0472">Membrane</keyword>
<organism evidence="2 3">
    <name type="scientific">Faecalibacterium prausnitzii</name>
    <dbReference type="NCBI Taxonomy" id="853"/>
    <lineage>
        <taxon>Bacteria</taxon>
        <taxon>Bacillati</taxon>
        <taxon>Bacillota</taxon>
        <taxon>Clostridia</taxon>
        <taxon>Eubacteriales</taxon>
        <taxon>Oscillospiraceae</taxon>
        <taxon>Faecalibacterium</taxon>
    </lineage>
</organism>
<dbReference type="EMBL" id="NMTY01000015">
    <property type="protein sequence ID" value="PDX81461.1"/>
    <property type="molecule type" value="Genomic_DNA"/>
</dbReference>
<proteinExistence type="predicted"/>
<dbReference type="Proteomes" id="UP000220005">
    <property type="component" value="Unassembled WGS sequence"/>
</dbReference>
<feature type="transmembrane region" description="Helical" evidence="1">
    <location>
        <begin position="311"/>
        <end position="332"/>
    </location>
</feature>
<evidence type="ECO:0000313" key="3">
    <source>
        <dbReference type="Proteomes" id="UP000220005"/>
    </source>
</evidence>
<comment type="caution">
    <text evidence="2">The sequence shown here is derived from an EMBL/GenBank/DDBJ whole genome shotgun (WGS) entry which is preliminary data.</text>
</comment>
<feature type="transmembrane region" description="Helical" evidence="1">
    <location>
        <begin position="362"/>
        <end position="382"/>
    </location>
</feature>
<dbReference type="InterPro" id="IPR049458">
    <property type="entry name" value="EpsG-like"/>
</dbReference>
<sequence>MLIYTAATLLSCLLTWHRQKRLQAQMVQETALQAFFQNMICALPLLIVSAARWGVGTDFYYTYLPEFRELQWIRGGGGEALRDELFGPLLPWLSQWGLPGTTQEAAEFFRVVLDNSEAGYRALMELGVWLNGNFRVVIVLTSTLVAGCVFYAIFTQSSSPVLAVYLYVATSNYFLSLNIIRQYVAIGIGLVALRFIRERRLLPFLICVAAAMFFHTTAVLLLPCYFLCRIEVKPRCAFAAVGVTLVLSGPLGALAAWLMPRVGLAYYARYLGSAWSKDGFEWMFFAINLCVLLFCGHYWAKAKVENPYYVIWYNMTLLGTLALAFSGVLPLMKRVDYYYAAPQFLLLPEALRAEEDSKRRKLMTAALAVAFALETLVAVGIYNKNGVLPYCVLER</sequence>
<name>A0A2A7AQX9_9FIRM</name>
<dbReference type="Pfam" id="PF14897">
    <property type="entry name" value="EpsG"/>
    <property type="match status" value="1"/>
</dbReference>
<feature type="transmembrane region" description="Helical" evidence="1">
    <location>
        <begin position="34"/>
        <end position="55"/>
    </location>
</feature>